<reference evidence="2" key="1">
    <citation type="journal article" date="2010" name="Nat. Biotechnol.">
        <title>Draft genome sequence of the oilseed species Ricinus communis.</title>
        <authorList>
            <person name="Chan A.P."/>
            <person name="Crabtree J."/>
            <person name="Zhao Q."/>
            <person name="Lorenzi H."/>
            <person name="Orvis J."/>
            <person name="Puiu D."/>
            <person name="Melake-Berhan A."/>
            <person name="Jones K.M."/>
            <person name="Redman J."/>
            <person name="Chen G."/>
            <person name="Cahoon E.B."/>
            <person name="Gedil M."/>
            <person name="Stanke M."/>
            <person name="Haas B.J."/>
            <person name="Wortman J.R."/>
            <person name="Fraser-Liggett C.M."/>
            <person name="Ravel J."/>
            <person name="Rabinowicz P.D."/>
        </authorList>
    </citation>
    <scope>NUCLEOTIDE SEQUENCE [LARGE SCALE GENOMIC DNA]</scope>
    <source>
        <strain evidence="2">cv. Hale</strain>
    </source>
</reference>
<sequence length="66" mass="7245">MCLNLNNIPITTENLLLLAPLLDANMHVITSPSCTCILSLRERIKSSGNINSEILSHVLVIEETTI</sequence>
<dbReference type="EMBL" id="EQ974392">
    <property type="protein sequence ID" value="EEF29821.1"/>
    <property type="molecule type" value="Genomic_DNA"/>
</dbReference>
<organism evidence="1 2">
    <name type="scientific">Ricinus communis</name>
    <name type="common">Castor bean</name>
    <dbReference type="NCBI Taxonomy" id="3988"/>
    <lineage>
        <taxon>Eukaryota</taxon>
        <taxon>Viridiplantae</taxon>
        <taxon>Streptophyta</taxon>
        <taxon>Embryophyta</taxon>
        <taxon>Tracheophyta</taxon>
        <taxon>Spermatophyta</taxon>
        <taxon>Magnoliopsida</taxon>
        <taxon>eudicotyledons</taxon>
        <taxon>Gunneridae</taxon>
        <taxon>Pentapetalae</taxon>
        <taxon>rosids</taxon>
        <taxon>fabids</taxon>
        <taxon>Malpighiales</taxon>
        <taxon>Euphorbiaceae</taxon>
        <taxon>Acalyphoideae</taxon>
        <taxon>Acalypheae</taxon>
        <taxon>Ricinus</taxon>
    </lineage>
</organism>
<keyword evidence="2" id="KW-1185">Reference proteome</keyword>
<evidence type="ECO:0000313" key="2">
    <source>
        <dbReference type="Proteomes" id="UP000008311"/>
    </source>
</evidence>
<dbReference type="InParanoid" id="B9T2U1"/>
<dbReference type="AlphaFoldDB" id="B9T2U1"/>
<protein>
    <submittedName>
        <fullName evidence="1">Uncharacterized protein</fullName>
    </submittedName>
</protein>
<dbReference type="Proteomes" id="UP000008311">
    <property type="component" value="Unassembled WGS sequence"/>
</dbReference>
<proteinExistence type="predicted"/>
<name>B9T2U1_RICCO</name>
<evidence type="ECO:0000313" key="1">
    <source>
        <dbReference type="EMBL" id="EEF29821.1"/>
    </source>
</evidence>
<accession>B9T2U1</accession>
<gene>
    <name evidence="1" type="ORF">RCOM_0082340</name>
</gene>